<protein>
    <submittedName>
        <fullName evidence="2">Flavoprotein</fullName>
    </submittedName>
</protein>
<dbReference type="SUPFAM" id="SSF51905">
    <property type="entry name" value="FAD/NAD(P)-binding domain"/>
    <property type="match status" value="1"/>
</dbReference>
<dbReference type="AlphaFoldDB" id="A0A1Y5FBB0"/>
<evidence type="ECO:0000256" key="1">
    <source>
        <dbReference type="ARBA" id="ARBA00023002"/>
    </source>
</evidence>
<evidence type="ECO:0000313" key="2">
    <source>
        <dbReference type="EMBL" id="OUR95686.1"/>
    </source>
</evidence>
<dbReference type="PRINTS" id="PR00411">
    <property type="entry name" value="PNDRDTASEI"/>
</dbReference>
<dbReference type="Pfam" id="PF13738">
    <property type="entry name" value="Pyr_redox_3"/>
    <property type="match status" value="1"/>
</dbReference>
<dbReference type="PANTHER" id="PTHR43539:SF78">
    <property type="entry name" value="FLAVIN-CONTAINING MONOOXYGENASE"/>
    <property type="match status" value="1"/>
</dbReference>
<dbReference type="GO" id="GO:0004497">
    <property type="term" value="F:monooxygenase activity"/>
    <property type="evidence" value="ECO:0007669"/>
    <property type="project" value="TreeGrafter"/>
</dbReference>
<sequence>MKRIKSKREIVIVVGAGPVGIAAAANLVERGLTPIVLERGLNAGHAMEKWGHIKLFTPWKFLVDKSVLKLLAKTSWKHPEREHLPTGKEIVDEYLKPAALDTQLSEHIIYDAKVISISKKNLSKSSSLNRDEAEYSVKFRDSHGVIHTSYAAAVIDATGTWFSPNPIGVDGLPVAGEIENSDLIHYGIPDASGRDQESFLGKRTLVLGGGHSAINITLDILKLRETSSDTKLIWGLRKNNIDKLLGGGINDKLPARGALGMAAKKAIDEGDLELFAPFVIEKLVRVENTLEVHAVVDSLKRVFTVDNIVVTTGFRPNLEMLRELRLDVDHIVEAPTKLAPLIDPNLHSCGSVRPHGVNELTHYDKNFFIVGMKAYGRAPTFLMLTGYEQVRSITAFLAGDFESANTVELTLPSTGVCSTKKVKKETSSCCAPKASSPGCC</sequence>
<name>A0A1Y5FBB0_9BACT</name>
<dbReference type="InterPro" id="IPR050982">
    <property type="entry name" value="Auxin_biosynth/cation_transpt"/>
</dbReference>
<dbReference type="PANTHER" id="PTHR43539">
    <property type="entry name" value="FLAVIN-BINDING MONOOXYGENASE-LIKE PROTEIN (AFU_ORTHOLOGUE AFUA_4G09220)"/>
    <property type="match status" value="1"/>
</dbReference>
<dbReference type="PRINTS" id="PR00368">
    <property type="entry name" value="FADPNR"/>
</dbReference>
<keyword evidence="1" id="KW-0560">Oxidoreductase</keyword>
<accession>A0A1Y5FBB0</accession>
<dbReference type="GO" id="GO:0050660">
    <property type="term" value="F:flavin adenine dinucleotide binding"/>
    <property type="evidence" value="ECO:0007669"/>
    <property type="project" value="TreeGrafter"/>
</dbReference>
<reference evidence="3" key="1">
    <citation type="journal article" date="2017" name="Proc. Natl. Acad. Sci. U.S.A.">
        <title>Simulation of Deepwater Horizon oil plume reveals substrate specialization within a complex community of hydrocarbon-degraders.</title>
        <authorList>
            <person name="Hu P."/>
            <person name="Dubinsky E.A."/>
            <person name="Probst A.J."/>
            <person name="Wang J."/>
            <person name="Sieber C.M.K."/>
            <person name="Tom L.M."/>
            <person name="Gardinali P."/>
            <person name="Banfield J.F."/>
            <person name="Atlas R.M."/>
            <person name="Andersen G.L."/>
        </authorList>
    </citation>
    <scope>NUCLEOTIDE SEQUENCE [LARGE SCALE GENOMIC DNA]</scope>
</reference>
<dbReference type="Gene3D" id="3.50.50.60">
    <property type="entry name" value="FAD/NAD(P)-binding domain"/>
    <property type="match status" value="1"/>
</dbReference>
<dbReference type="EMBL" id="MAAO01000007">
    <property type="protein sequence ID" value="OUR95686.1"/>
    <property type="molecule type" value="Genomic_DNA"/>
</dbReference>
<dbReference type="InterPro" id="IPR036188">
    <property type="entry name" value="FAD/NAD-bd_sf"/>
</dbReference>
<dbReference type="Proteomes" id="UP000196531">
    <property type="component" value="Unassembled WGS sequence"/>
</dbReference>
<comment type="caution">
    <text evidence="2">The sequence shown here is derived from an EMBL/GenBank/DDBJ whole genome shotgun (WGS) entry which is preliminary data.</text>
</comment>
<organism evidence="2 3">
    <name type="scientific">Halobacteriovorax marinus</name>
    <dbReference type="NCBI Taxonomy" id="97084"/>
    <lineage>
        <taxon>Bacteria</taxon>
        <taxon>Pseudomonadati</taxon>
        <taxon>Bdellovibrionota</taxon>
        <taxon>Bacteriovoracia</taxon>
        <taxon>Bacteriovoracales</taxon>
        <taxon>Halobacteriovoraceae</taxon>
        <taxon>Halobacteriovorax</taxon>
    </lineage>
</organism>
<evidence type="ECO:0000313" key="3">
    <source>
        <dbReference type="Proteomes" id="UP000196531"/>
    </source>
</evidence>
<proteinExistence type="predicted"/>
<gene>
    <name evidence="2" type="ORF">A9Q84_14390</name>
</gene>